<accession>A0A1Y2B2D6</accession>
<name>A0A1Y2B2D6_9FUNG</name>
<organism evidence="1 2">
    <name type="scientific">Neocallimastix californiae</name>
    <dbReference type="NCBI Taxonomy" id="1754190"/>
    <lineage>
        <taxon>Eukaryota</taxon>
        <taxon>Fungi</taxon>
        <taxon>Fungi incertae sedis</taxon>
        <taxon>Chytridiomycota</taxon>
        <taxon>Chytridiomycota incertae sedis</taxon>
        <taxon>Neocallimastigomycetes</taxon>
        <taxon>Neocallimastigales</taxon>
        <taxon>Neocallimastigaceae</taxon>
        <taxon>Neocallimastix</taxon>
    </lineage>
</organism>
<comment type="caution">
    <text evidence="1">The sequence shown here is derived from an EMBL/GenBank/DDBJ whole genome shotgun (WGS) entry which is preliminary data.</text>
</comment>
<gene>
    <name evidence="1" type="ORF">LY90DRAFT_513035</name>
</gene>
<proteinExistence type="predicted"/>
<protein>
    <recommendedName>
        <fullName evidence="3">FLYWCH-type domain-containing protein</fullName>
    </recommendedName>
</protein>
<reference evidence="1 2" key="1">
    <citation type="submission" date="2016-08" db="EMBL/GenBank/DDBJ databases">
        <title>A Parts List for Fungal Cellulosomes Revealed by Comparative Genomics.</title>
        <authorList>
            <consortium name="DOE Joint Genome Institute"/>
            <person name="Haitjema C.H."/>
            <person name="Gilmore S.P."/>
            <person name="Henske J.K."/>
            <person name="Solomon K.V."/>
            <person name="De Groot R."/>
            <person name="Kuo A."/>
            <person name="Mondo S.J."/>
            <person name="Salamov A.A."/>
            <person name="Labutti K."/>
            <person name="Zhao Z."/>
            <person name="Chiniquy J."/>
            <person name="Barry K."/>
            <person name="Brewer H.M."/>
            <person name="Purvine S.O."/>
            <person name="Wright A.T."/>
            <person name="Boxma B."/>
            <person name="Van Alen T."/>
            <person name="Hackstein J.H."/>
            <person name="Baker S.E."/>
            <person name="Grigoriev I.V."/>
            <person name="O'Malley M.A."/>
        </authorList>
    </citation>
    <scope>NUCLEOTIDE SEQUENCE [LARGE SCALE GENOMIC DNA]</scope>
    <source>
        <strain evidence="1 2">G1</strain>
    </source>
</reference>
<dbReference type="AlphaFoldDB" id="A0A1Y2B2D6"/>
<evidence type="ECO:0008006" key="3">
    <source>
        <dbReference type="Google" id="ProtNLM"/>
    </source>
</evidence>
<dbReference type="EMBL" id="MCOG01000184">
    <property type="protein sequence ID" value="ORY28657.1"/>
    <property type="molecule type" value="Genomic_DNA"/>
</dbReference>
<evidence type="ECO:0000313" key="2">
    <source>
        <dbReference type="Proteomes" id="UP000193920"/>
    </source>
</evidence>
<dbReference type="Proteomes" id="UP000193920">
    <property type="component" value="Unassembled WGS sequence"/>
</dbReference>
<sequence>MKIINQYNNILNVNYDNPGNEIDKSKKILKYENSHNHPEKEYDVSLSLMNNKIKDGIEKNSIPFSIKIKLLYNKISKEMRFICPEYNSIKSQISRNLNKKLPSNVTTFTEIPNESKYYRTKRGENFMIFKKY</sequence>
<keyword evidence="2" id="KW-1185">Reference proteome</keyword>
<evidence type="ECO:0000313" key="1">
    <source>
        <dbReference type="EMBL" id="ORY28657.1"/>
    </source>
</evidence>